<evidence type="ECO:0000313" key="2">
    <source>
        <dbReference type="EnsemblPlants" id="QL10p023238:mrna:CDS:1"/>
    </source>
</evidence>
<dbReference type="InParanoid" id="A0A7N2MQF3"/>
<dbReference type="Gramene" id="QL10p023238:mrna">
    <property type="protein sequence ID" value="QL10p023238:mrna:CDS:1"/>
    <property type="gene ID" value="QL10p023238"/>
</dbReference>
<protein>
    <submittedName>
        <fullName evidence="2">Uncharacterized protein</fullName>
    </submittedName>
</protein>
<reference evidence="2" key="2">
    <citation type="submission" date="2021-01" db="UniProtKB">
        <authorList>
            <consortium name="EnsemblPlants"/>
        </authorList>
    </citation>
    <scope>IDENTIFICATION</scope>
</reference>
<reference evidence="2 3" key="1">
    <citation type="journal article" date="2016" name="G3 (Bethesda)">
        <title>First Draft Assembly and Annotation of the Genome of a California Endemic Oak Quercus lobata Nee (Fagaceae).</title>
        <authorList>
            <person name="Sork V.L."/>
            <person name="Fitz-Gibbon S.T."/>
            <person name="Puiu D."/>
            <person name="Crepeau M."/>
            <person name="Gugger P.F."/>
            <person name="Sherman R."/>
            <person name="Stevens K."/>
            <person name="Langley C.H."/>
            <person name="Pellegrini M."/>
            <person name="Salzberg S.L."/>
        </authorList>
    </citation>
    <scope>NUCLEOTIDE SEQUENCE [LARGE SCALE GENOMIC DNA]</scope>
    <source>
        <strain evidence="2 3">cv. SW786</strain>
    </source>
</reference>
<dbReference type="AlphaFoldDB" id="A0A7N2MQF3"/>
<organism evidence="2 3">
    <name type="scientific">Quercus lobata</name>
    <name type="common">Valley oak</name>
    <dbReference type="NCBI Taxonomy" id="97700"/>
    <lineage>
        <taxon>Eukaryota</taxon>
        <taxon>Viridiplantae</taxon>
        <taxon>Streptophyta</taxon>
        <taxon>Embryophyta</taxon>
        <taxon>Tracheophyta</taxon>
        <taxon>Spermatophyta</taxon>
        <taxon>Magnoliopsida</taxon>
        <taxon>eudicotyledons</taxon>
        <taxon>Gunneridae</taxon>
        <taxon>Pentapetalae</taxon>
        <taxon>rosids</taxon>
        <taxon>fabids</taxon>
        <taxon>Fagales</taxon>
        <taxon>Fagaceae</taxon>
        <taxon>Quercus</taxon>
    </lineage>
</organism>
<keyword evidence="3" id="KW-1185">Reference proteome</keyword>
<feature type="compositionally biased region" description="Pro residues" evidence="1">
    <location>
        <begin position="15"/>
        <end position="24"/>
    </location>
</feature>
<dbReference type="EMBL" id="LRBV02000010">
    <property type="status" value="NOT_ANNOTATED_CDS"/>
    <property type="molecule type" value="Genomic_DNA"/>
</dbReference>
<dbReference type="EnsemblPlants" id="QL10p023238:mrna">
    <property type="protein sequence ID" value="QL10p023238:mrna:CDS:1"/>
    <property type="gene ID" value="QL10p023238"/>
</dbReference>
<name>A0A7N2MQF3_QUELO</name>
<evidence type="ECO:0000313" key="3">
    <source>
        <dbReference type="Proteomes" id="UP000594261"/>
    </source>
</evidence>
<feature type="region of interest" description="Disordered" evidence="1">
    <location>
        <begin position="1"/>
        <end position="27"/>
    </location>
</feature>
<evidence type="ECO:0000256" key="1">
    <source>
        <dbReference type="SAM" id="MobiDB-lite"/>
    </source>
</evidence>
<proteinExistence type="predicted"/>
<sequence length="98" mass="10866">MLRSPKFLQSSPQFLHPPIPPSHPPQLQNIPTLTPFPIIKQCFKFSRRDLAIGSSSSLLLLLGSQNLEPFLQSKALAEENIADTNINGGQEENSILLF</sequence>
<accession>A0A7N2MQF3</accession>
<dbReference type="Proteomes" id="UP000594261">
    <property type="component" value="Chromosome 10"/>
</dbReference>